<dbReference type="eggNOG" id="COG1226">
    <property type="taxonomic scope" value="Bacteria"/>
</dbReference>
<feature type="transmembrane region" description="Helical" evidence="11">
    <location>
        <begin position="113"/>
        <end position="134"/>
    </location>
</feature>
<dbReference type="RefSeq" id="WP_028461219.1">
    <property type="nucleotide sequence ID" value="NZ_FSRO01000001.1"/>
</dbReference>
<feature type="transmembrane region" description="Helical" evidence="11">
    <location>
        <begin position="30"/>
        <end position="48"/>
    </location>
</feature>
<dbReference type="Pfam" id="PF02080">
    <property type="entry name" value="TrkA_C"/>
    <property type="match status" value="1"/>
</dbReference>
<dbReference type="InterPro" id="IPR006153">
    <property type="entry name" value="Cation/H_exchanger_TM"/>
</dbReference>
<proteinExistence type="inferred from homology"/>
<evidence type="ECO:0000256" key="5">
    <source>
        <dbReference type="ARBA" id="ARBA00022538"/>
    </source>
</evidence>
<evidence type="ECO:0000313" key="15">
    <source>
        <dbReference type="Proteomes" id="UP000185062"/>
    </source>
</evidence>
<dbReference type="Proteomes" id="UP000185062">
    <property type="component" value="Unassembled WGS sequence"/>
</dbReference>
<evidence type="ECO:0000256" key="8">
    <source>
        <dbReference type="ARBA" id="ARBA00022989"/>
    </source>
</evidence>
<dbReference type="Gene3D" id="3.30.70.1450">
    <property type="entry name" value="Regulator of K+ conductance, C-terminal domain"/>
    <property type="match status" value="1"/>
</dbReference>
<dbReference type="InterPro" id="IPR004771">
    <property type="entry name" value="K/H_exchanger"/>
</dbReference>
<keyword evidence="6 11" id="KW-0812">Transmembrane</keyword>
<dbReference type="SUPFAM" id="SSF116726">
    <property type="entry name" value="TrkA C-terminal domain-like"/>
    <property type="match status" value="1"/>
</dbReference>
<keyword evidence="10 11" id="KW-0472">Membrane</keyword>
<feature type="transmembrane region" description="Helical" evidence="11">
    <location>
        <begin position="295"/>
        <end position="319"/>
    </location>
</feature>
<evidence type="ECO:0000259" key="13">
    <source>
        <dbReference type="PROSITE" id="PS51202"/>
    </source>
</evidence>
<dbReference type="InterPro" id="IPR036291">
    <property type="entry name" value="NAD(P)-bd_dom_sf"/>
</dbReference>
<dbReference type="PANTHER" id="PTHR46157:SF4">
    <property type="entry name" value="K(+) EFFLUX ANTIPORTER 3, CHLOROPLASTIC"/>
    <property type="match status" value="1"/>
</dbReference>
<dbReference type="InterPro" id="IPR006037">
    <property type="entry name" value="RCK_C"/>
</dbReference>
<feature type="transmembrane region" description="Helical" evidence="11">
    <location>
        <begin position="54"/>
        <end position="73"/>
    </location>
</feature>
<name>A0A1N6IBU0_9PROT</name>
<dbReference type="PROSITE" id="PS51202">
    <property type="entry name" value="RCK_C"/>
    <property type="match status" value="1"/>
</dbReference>
<evidence type="ECO:0000256" key="6">
    <source>
        <dbReference type="ARBA" id="ARBA00022692"/>
    </source>
</evidence>
<accession>A0A1N6IBU0</accession>
<keyword evidence="8 11" id="KW-1133">Transmembrane helix</keyword>
<organism evidence="14 15">
    <name type="scientific">Nitrosomonas cryotolerans ATCC 49181</name>
    <dbReference type="NCBI Taxonomy" id="1131553"/>
    <lineage>
        <taxon>Bacteria</taxon>
        <taxon>Pseudomonadati</taxon>
        <taxon>Pseudomonadota</taxon>
        <taxon>Betaproteobacteria</taxon>
        <taxon>Nitrosomonadales</taxon>
        <taxon>Nitrosomonadaceae</taxon>
        <taxon>Nitrosomonas</taxon>
    </lineage>
</organism>
<feature type="domain" description="RCK N-terminal" evidence="12">
    <location>
        <begin position="409"/>
        <end position="526"/>
    </location>
</feature>
<dbReference type="NCBIfam" id="TIGR00932">
    <property type="entry name" value="2a37"/>
    <property type="match status" value="1"/>
</dbReference>
<evidence type="ECO:0000256" key="11">
    <source>
        <dbReference type="SAM" id="Phobius"/>
    </source>
</evidence>
<dbReference type="SUPFAM" id="SSF51735">
    <property type="entry name" value="NAD(P)-binding Rossmann-fold domains"/>
    <property type="match status" value="1"/>
</dbReference>
<feature type="transmembrane region" description="Helical" evidence="11">
    <location>
        <begin position="331"/>
        <end position="351"/>
    </location>
</feature>
<dbReference type="STRING" id="44575.SAMN05216419_100935"/>
<dbReference type="PANTHER" id="PTHR46157">
    <property type="entry name" value="K(+) EFFLUX ANTIPORTER 3, CHLOROPLASTIC"/>
    <property type="match status" value="1"/>
</dbReference>
<evidence type="ECO:0000256" key="1">
    <source>
        <dbReference type="ARBA" id="ARBA00004141"/>
    </source>
</evidence>
<evidence type="ECO:0000256" key="9">
    <source>
        <dbReference type="ARBA" id="ARBA00023065"/>
    </source>
</evidence>
<feature type="transmembrane region" description="Helical" evidence="11">
    <location>
        <begin position="146"/>
        <end position="165"/>
    </location>
</feature>
<feature type="transmembrane region" description="Helical" evidence="11">
    <location>
        <begin position="85"/>
        <end position="107"/>
    </location>
</feature>
<dbReference type="Pfam" id="PF02254">
    <property type="entry name" value="TrkA_N"/>
    <property type="match status" value="1"/>
</dbReference>
<dbReference type="GO" id="GO:0006813">
    <property type="term" value="P:potassium ion transport"/>
    <property type="evidence" value="ECO:0007669"/>
    <property type="project" value="UniProtKB-KW"/>
</dbReference>
<dbReference type="InterPro" id="IPR003148">
    <property type="entry name" value="RCK_N"/>
</dbReference>
<keyword evidence="5" id="KW-0633">Potassium transport</keyword>
<evidence type="ECO:0000259" key="12">
    <source>
        <dbReference type="PROSITE" id="PS51201"/>
    </source>
</evidence>
<dbReference type="eggNOG" id="COG0475">
    <property type="taxonomic scope" value="Bacteria"/>
</dbReference>
<gene>
    <name evidence="14" type="ORF">SAMN02743940_1703</name>
</gene>
<feature type="transmembrane region" description="Helical" evidence="11">
    <location>
        <begin position="177"/>
        <end position="199"/>
    </location>
</feature>
<dbReference type="Pfam" id="PF00999">
    <property type="entry name" value="Na_H_Exchanger"/>
    <property type="match status" value="1"/>
</dbReference>
<protein>
    <submittedName>
        <fullName evidence="14">Kef-type potassium/proton antiporter, CPA2 family</fullName>
    </submittedName>
</protein>
<dbReference type="GO" id="GO:0005886">
    <property type="term" value="C:plasma membrane"/>
    <property type="evidence" value="ECO:0007669"/>
    <property type="project" value="TreeGrafter"/>
</dbReference>
<comment type="similarity">
    <text evidence="2">Belongs to the monovalent cation:proton antiporter 2 (CPA2) transporter (TC 2.A.37) family.</text>
</comment>
<feature type="transmembrane region" description="Helical" evidence="11">
    <location>
        <begin position="357"/>
        <end position="376"/>
    </location>
</feature>
<reference evidence="14 15" key="1">
    <citation type="submission" date="2016-12" db="EMBL/GenBank/DDBJ databases">
        <authorList>
            <person name="Song W.-J."/>
            <person name="Kurnit D.M."/>
        </authorList>
    </citation>
    <scope>NUCLEOTIDE SEQUENCE [LARGE SCALE GENOMIC DNA]</scope>
    <source>
        <strain evidence="14 15">ATCC 49181</strain>
    </source>
</reference>
<dbReference type="EMBL" id="FSRO01000001">
    <property type="protein sequence ID" value="SIO29508.1"/>
    <property type="molecule type" value="Genomic_DNA"/>
</dbReference>
<dbReference type="Gene3D" id="1.20.1530.20">
    <property type="match status" value="1"/>
</dbReference>
<evidence type="ECO:0000256" key="10">
    <source>
        <dbReference type="ARBA" id="ARBA00023136"/>
    </source>
</evidence>
<evidence type="ECO:0000256" key="3">
    <source>
        <dbReference type="ARBA" id="ARBA00022448"/>
    </source>
</evidence>
<dbReference type="InterPro" id="IPR038770">
    <property type="entry name" value="Na+/solute_symporter_sf"/>
</dbReference>
<dbReference type="InterPro" id="IPR036721">
    <property type="entry name" value="RCK_C_sf"/>
</dbReference>
<evidence type="ECO:0000313" key="14">
    <source>
        <dbReference type="EMBL" id="SIO29508.1"/>
    </source>
</evidence>
<evidence type="ECO:0000256" key="7">
    <source>
        <dbReference type="ARBA" id="ARBA00022958"/>
    </source>
</evidence>
<dbReference type="Gene3D" id="3.40.50.720">
    <property type="entry name" value="NAD(P)-binding Rossmann-like Domain"/>
    <property type="match status" value="1"/>
</dbReference>
<feature type="transmembrane region" description="Helical" evidence="11">
    <location>
        <begin position="241"/>
        <end position="260"/>
    </location>
</feature>
<keyword evidence="4" id="KW-0050">Antiport</keyword>
<comment type="subcellular location">
    <subcellularLocation>
        <location evidence="1">Membrane</location>
        <topology evidence="1">Multi-pass membrane protein</topology>
    </subcellularLocation>
</comment>
<dbReference type="GO" id="GO:0008324">
    <property type="term" value="F:monoatomic cation transmembrane transporter activity"/>
    <property type="evidence" value="ECO:0007669"/>
    <property type="project" value="InterPro"/>
</dbReference>
<feature type="transmembrane region" description="Helical" evidence="11">
    <location>
        <begin position="6"/>
        <end position="25"/>
    </location>
</feature>
<evidence type="ECO:0000256" key="2">
    <source>
        <dbReference type="ARBA" id="ARBA00005551"/>
    </source>
</evidence>
<keyword evidence="3" id="KW-0813">Transport</keyword>
<keyword evidence="15" id="KW-1185">Reference proteome</keyword>
<evidence type="ECO:0000256" key="4">
    <source>
        <dbReference type="ARBA" id="ARBA00022449"/>
    </source>
</evidence>
<dbReference type="GO" id="GO:0015297">
    <property type="term" value="F:antiporter activity"/>
    <property type="evidence" value="ECO:0007669"/>
    <property type="project" value="UniProtKB-KW"/>
</dbReference>
<keyword evidence="7" id="KW-0630">Potassium</keyword>
<sequence>MTSHLQPVLIILATAVLAVVIFRLVRLPPVLGYLLAGVVIGPHALGWISETEETRHLAEFGVVFLMFNIGLEFSLPKLVTMKRIVFCFGTSQVVLSILFVMAVAWMLELDWRTGLILGGALAMSSTAIVSKMLAERLELNSLHGRQIIGVLLFQDLAVVPLLIMIPALASTAGDGDSYITMFVIALVKAFAALAFILFFGQKLMRPWFHLVARQKSSELFVLNVLLITLGLAWLTELSGLSPVLGAFLAGMLISETEYRYQVEDDIKPFRDIFLGLFFITIGMLLDTQVVVQSFMWIVCILLALIILKVVLFAGLSRLFGADSGVAARTGMSLAQGGEFGFVLLAQAGVFGLIDNTILQPVLAAMVLSMFVAPFIIEHNERMVRYFYQSEWMHRAMQITTIAAQTMAEQDHVIICGYGRSGQNVSRLLEKESISFIALDLDPQRIYEATSAGESVVYGDAARREVLIAAGLMRARVLVISYADTVSALKILNHVQTLRPELAVVIRTRDDSDIDLLKESGATEVVAEIMEGSLMLASHALMLLDIPTGRILRRMRETRVQRYSLFRGFFYGATDDIEEGNEKLLPRLLTVIIVPGAAAINRTLGDLDLAEFSVEVTAVRRRNIRGLLPTAETRLEMGDVVVLRGIQENLAAAEVRLMQG</sequence>
<keyword evidence="9" id="KW-0406">Ion transport</keyword>
<feature type="domain" description="RCK C-terminal" evidence="13">
    <location>
        <begin position="574"/>
        <end position="659"/>
    </location>
</feature>
<feature type="transmembrane region" description="Helical" evidence="11">
    <location>
        <begin position="272"/>
        <end position="289"/>
    </location>
</feature>
<dbReference type="GO" id="GO:1902600">
    <property type="term" value="P:proton transmembrane transport"/>
    <property type="evidence" value="ECO:0007669"/>
    <property type="project" value="InterPro"/>
</dbReference>
<dbReference type="AlphaFoldDB" id="A0A1N6IBU0"/>
<dbReference type="PROSITE" id="PS51201">
    <property type="entry name" value="RCK_N"/>
    <property type="match status" value="1"/>
</dbReference>